<keyword evidence="4" id="KW-1185">Reference proteome</keyword>
<feature type="compositionally biased region" description="Basic and acidic residues" evidence="2">
    <location>
        <begin position="314"/>
        <end position="330"/>
    </location>
</feature>
<evidence type="ECO:0000313" key="3">
    <source>
        <dbReference type="EMBL" id="KAK9102042.1"/>
    </source>
</evidence>
<keyword evidence="1" id="KW-0175">Coiled coil</keyword>
<feature type="compositionally biased region" description="Basic and acidic residues" evidence="2">
    <location>
        <begin position="693"/>
        <end position="704"/>
    </location>
</feature>
<dbReference type="EMBL" id="JBBNAE010000008">
    <property type="protein sequence ID" value="KAK9102042.1"/>
    <property type="molecule type" value="Genomic_DNA"/>
</dbReference>
<protein>
    <submittedName>
        <fullName evidence="3">Uncharacterized protein</fullName>
    </submittedName>
</protein>
<organism evidence="3 4">
    <name type="scientific">Stephania japonica</name>
    <dbReference type="NCBI Taxonomy" id="461633"/>
    <lineage>
        <taxon>Eukaryota</taxon>
        <taxon>Viridiplantae</taxon>
        <taxon>Streptophyta</taxon>
        <taxon>Embryophyta</taxon>
        <taxon>Tracheophyta</taxon>
        <taxon>Spermatophyta</taxon>
        <taxon>Magnoliopsida</taxon>
        <taxon>Ranunculales</taxon>
        <taxon>Menispermaceae</taxon>
        <taxon>Menispermoideae</taxon>
        <taxon>Cissampelideae</taxon>
        <taxon>Stephania</taxon>
    </lineage>
</organism>
<evidence type="ECO:0000256" key="1">
    <source>
        <dbReference type="SAM" id="Coils"/>
    </source>
</evidence>
<gene>
    <name evidence="3" type="ORF">Sjap_019296</name>
</gene>
<evidence type="ECO:0000313" key="4">
    <source>
        <dbReference type="Proteomes" id="UP001417504"/>
    </source>
</evidence>
<dbReference type="AlphaFoldDB" id="A0AAP0HY14"/>
<comment type="caution">
    <text evidence="3">The sequence shown here is derived from an EMBL/GenBank/DDBJ whole genome shotgun (WGS) entry which is preliminary data.</text>
</comment>
<feature type="coiled-coil region" evidence="1">
    <location>
        <begin position="559"/>
        <end position="625"/>
    </location>
</feature>
<reference evidence="3 4" key="1">
    <citation type="submission" date="2024-01" db="EMBL/GenBank/DDBJ databases">
        <title>Genome assemblies of Stephania.</title>
        <authorList>
            <person name="Yang L."/>
        </authorList>
    </citation>
    <scope>NUCLEOTIDE SEQUENCE [LARGE SCALE GENOMIC DNA]</scope>
    <source>
        <strain evidence="3">QJT</strain>
        <tissue evidence="3">Leaf</tissue>
    </source>
</reference>
<dbReference type="Proteomes" id="UP001417504">
    <property type="component" value="Unassembled WGS sequence"/>
</dbReference>
<feature type="region of interest" description="Disordered" evidence="2">
    <location>
        <begin position="307"/>
        <end position="330"/>
    </location>
</feature>
<feature type="coiled-coil region" evidence="1">
    <location>
        <begin position="137"/>
        <end position="272"/>
    </location>
</feature>
<evidence type="ECO:0000256" key="2">
    <source>
        <dbReference type="SAM" id="MobiDB-lite"/>
    </source>
</evidence>
<accession>A0AAP0HY14</accession>
<name>A0AAP0HY14_9MAGN</name>
<sequence>MAFSQALRVNLPIACTDRSTKLECDSLVWIRFQSSLMVVIAVQNHEIESDCASSRDSFSILRLHNKKRHSLEVVRSVLDNGKLWVDSSDNGGSESVRVLLERLFAETQKLEEQIYGGSSLPEGTRKGFSLEVLGSDLQAALAALRKKEQDLKDAESLVLSESAELEPGKSGACSRAREVEDLKLEVKAKDRELVAAKSAVALKEEQLDKMRNDLMIKTAEIAEMDHDIKYKDNLLNEANEVIRKQAAEVQELQNAIAEKEQELEESAMLRELDKEKLATAETSLQKQTLVWLSVQEEMKRVTEEAQKHLGQANETHKEFRRGKMEEQEGQLERQVDELEEQKGVLISYMRSLEEAKVEVEKERLDLKVAMARSKDLEEDLFLYKHLMEELQEQLREEKSSLDGATEEIASLQKALNQKNSEFGDAQSLLQMKEAEELSEEVALLNELLSSSKEQLIRVTTDLQEKQELVCTIQKELDDTRMKHSEATDIVVRIADLTNKLVAPVTDGHSDISSLSSVETQLLELELELDLDLDHTIPQQLEERQASMFWRPDGEMELELEMTKEELRAKEMEVLAAKRALAVKDEEIKTVLNRLEKKEMELNQLKQEMLDDAKGLKQLYQLAQERIGEKTIGDLAIEKLRLEVAQLDVEAATSALCNLANMSSQLLKATGDNFDIDINEFNPPSHADSINPPKSDHASRMDSHVGQDSLVEAQREVARLSALTEELLKEAGIVAVADK</sequence>
<feature type="region of interest" description="Disordered" evidence="2">
    <location>
        <begin position="681"/>
        <end position="704"/>
    </location>
</feature>
<proteinExistence type="predicted"/>